<reference evidence="4 5" key="1">
    <citation type="submission" date="2023-07" db="EMBL/GenBank/DDBJ databases">
        <title>Sorghum-associated microbial communities from plants grown in Nebraska, USA.</title>
        <authorList>
            <person name="Schachtman D."/>
        </authorList>
    </citation>
    <scope>NUCLEOTIDE SEQUENCE [LARGE SCALE GENOMIC DNA]</scope>
    <source>
        <strain evidence="4 5">BE211</strain>
    </source>
</reference>
<dbReference type="CDD" id="cd05403">
    <property type="entry name" value="NT_KNTase_like"/>
    <property type="match status" value="1"/>
</dbReference>
<evidence type="ECO:0008006" key="6">
    <source>
        <dbReference type="Google" id="ProtNLM"/>
    </source>
</evidence>
<evidence type="ECO:0000313" key="4">
    <source>
        <dbReference type="EMBL" id="MDR7073972.1"/>
    </source>
</evidence>
<evidence type="ECO:0000313" key="5">
    <source>
        <dbReference type="Proteomes" id="UP001258181"/>
    </source>
</evidence>
<dbReference type="Gene3D" id="3.30.460.10">
    <property type="entry name" value="Beta Polymerase, domain 2"/>
    <property type="match status" value="1"/>
</dbReference>
<comment type="caution">
    <text evidence="4">The sequence shown here is derived from an EMBL/GenBank/DDBJ whole genome shotgun (WGS) entry which is preliminary data.</text>
</comment>
<dbReference type="Pfam" id="PF01909">
    <property type="entry name" value="NTP_transf_2"/>
    <property type="match status" value="1"/>
</dbReference>
<dbReference type="InterPro" id="IPR025184">
    <property type="entry name" value="AadA_C"/>
</dbReference>
<proteinExistence type="predicted"/>
<accession>A0ABU1U3B4</accession>
<sequence>MEHLRDDVREYLELYTALLLEVMPADRIHGIYLYGSLALGAFDPDKSDIDFITVLNGNISKDEIEQLKLVHLRSNSHHYGAKMDGSYLTIEQIGKQNHDLERYPFYAEGKMHNGHYDLNNITWWLLQTKGVVVYGKPISTLNLNVQWSDVQSTLNNNLNTYWNEKLERDMCFFYDDWVEFGVITVCRILLSLKYESIFSKTEAVAKTLPLLPALYHPILLEGSRLRTNPESESYYHSKAVRKEDMKRFLTYIISYCNETYVLEKA</sequence>
<keyword evidence="1" id="KW-0808">Transferase</keyword>
<protein>
    <recommendedName>
        <fullName evidence="6">Nucleotidyltransferase domain-containing protein</fullName>
    </recommendedName>
</protein>
<evidence type="ECO:0000259" key="2">
    <source>
        <dbReference type="Pfam" id="PF01909"/>
    </source>
</evidence>
<feature type="domain" description="Polymerase nucleotidyl transferase" evidence="2">
    <location>
        <begin position="29"/>
        <end position="74"/>
    </location>
</feature>
<dbReference type="RefSeq" id="WP_310260161.1">
    <property type="nucleotide sequence ID" value="NZ_JAVDWA010000005.1"/>
</dbReference>
<name>A0ABU1U3B4_9BACL</name>
<evidence type="ECO:0000259" key="3">
    <source>
        <dbReference type="Pfam" id="PF13427"/>
    </source>
</evidence>
<evidence type="ECO:0000256" key="1">
    <source>
        <dbReference type="ARBA" id="ARBA00022679"/>
    </source>
</evidence>
<dbReference type="InterPro" id="IPR002934">
    <property type="entry name" value="Polymerase_NTP_transf_dom"/>
</dbReference>
<gene>
    <name evidence="4" type="ORF">J2X07_002962</name>
</gene>
<dbReference type="Proteomes" id="UP001258181">
    <property type="component" value="Unassembled WGS sequence"/>
</dbReference>
<organism evidence="4 5">
    <name type="scientific">Fictibacillus barbaricus</name>
    <dbReference type="NCBI Taxonomy" id="182136"/>
    <lineage>
        <taxon>Bacteria</taxon>
        <taxon>Bacillati</taxon>
        <taxon>Bacillota</taxon>
        <taxon>Bacilli</taxon>
        <taxon>Bacillales</taxon>
        <taxon>Fictibacillaceae</taxon>
        <taxon>Fictibacillus</taxon>
    </lineage>
</organism>
<dbReference type="SUPFAM" id="SSF81301">
    <property type="entry name" value="Nucleotidyltransferase"/>
    <property type="match status" value="1"/>
</dbReference>
<dbReference type="Pfam" id="PF13427">
    <property type="entry name" value="AadA_C"/>
    <property type="match status" value="1"/>
</dbReference>
<dbReference type="EMBL" id="JAVDWA010000005">
    <property type="protein sequence ID" value="MDR7073972.1"/>
    <property type="molecule type" value="Genomic_DNA"/>
</dbReference>
<feature type="domain" description="Adenylyltransferase AadA C-terminal" evidence="3">
    <location>
        <begin position="182"/>
        <end position="237"/>
    </location>
</feature>
<dbReference type="InterPro" id="IPR043519">
    <property type="entry name" value="NT_sf"/>
</dbReference>
<keyword evidence="5" id="KW-1185">Reference proteome</keyword>